<proteinExistence type="predicted"/>
<dbReference type="SUPFAM" id="SSF48726">
    <property type="entry name" value="Immunoglobulin"/>
    <property type="match status" value="1"/>
</dbReference>
<organism evidence="3 4">
    <name type="scientific">Scomber scombrus</name>
    <name type="common">Atlantic mackerel</name>
    <name type="synonym">Scomber vernalis</name>
    <dbReference type="NCBI Taxonomy" id="13677"/>
    <lineage>
        <taxon>Eukaryota</taxon>
        <taxon>Metazoa</taxon>
        <taxon>Chordata</taxon>
        <taxon>Craniata</taxon>
        <taxon>Vertebrata</taxon>
        <taxon>Euteleostomi</taxon>
        <taxon>Actinopterygii</taxon>
        <taxon>Neopterygii</taxon>
        <taxon>Teleostei</taxon>
        <taxon>Neoteleostei</taxon>
        <taxon>Acanthomorphata</taxon>
        <taxon>Pelagiaria</taxon>
        <taxon>Scombriformes</taxon>
        <taxon>Scombridae</taxon>
        <taxon>Scomber</taxon>
    </lineage>
</organism>
<dbReference type="PROSITE" id="PS50835">
    <property type="entry name" value="IG_LIKE"/>
    <property type="match status" value="1"/>
</dbReference>
<dbReference type="EMBL" id="CAWUFR010000399">
    <property type="protein sequence ID" value="CAK6977274.1"/>
    <property type="molecule type" value="Genomic_DNA"/>
</dbReference>
<evidence type="ECO:0000313" key="4">
    <source>
        <dbReference type="Proteomes" id="UP001314229"/>
    </source>
</evidence>
<dbReference type="AlphaFoldDB" id="A0AAV1Q176"/>
<evidence type="ECO:0000256" key="1">
    <source>
        <dbReference type="SAM" id="SignalP"/>
    </source>
</evidence>
<dbReference type="InterPro" id="IPR036179">
    <property type="entry name" value="Ig-like_dom_sf"/>
</dbReference>
<keyword evidence="1" id="KW-0732">Signal</keyword>
<dbReference type="InterPro" id="IPR013106">
    <property type="entry name" value="Ig_V-set"/>
</dbReference>
<protein>
    <recommendedName>
        <fullName evidence="2">Ig-like domain-containing protein</fullName>
    </recommendedName>
</protein>
<feature type="signal peptide" evidence="1">
    <location>
        <begin position="1"/>
        <end position="21"/>
    </location>
</feature>
<dbReference type="Proteomes" id="UP001314229">
    <property type="component" value="Unassembled WGS sequence"/>
</dbReference>
<name>A0AAV1Q176_SCOSC</name>
<sequence length="177" mass="19719">MWRSPLEQTGTAALYLGLVLSQLVGEGSVVKVICQPGQQVTLPCTYHYEDHANISQLSVQWRSPNNELLCHYIKHKVFQNCTAGYAITYAPGSITLSIQQVKMEDFGAHVCSVSKRHEFSDFSIVLAKMSGSVGFFRNCHLGTNGWIESVRSQLETRSSSHFGFVCFHVGNKTDVFI</sequence>
<gene>
    <name evidence="3" type="ORF">FSCOSCO3_A012089</name>
</gene>
<dbReference type="InterPro" id="IPR007110">
    <property type="entry name" value="Ig-like_dom"/>
</dbReference>
<keyword evidence="4" id="KW-1185">Reference proteome</keyword>
<evidence type="ECO:0000313" key="3">
    <source>
        <dbReference type="EMBL" id="CAK6977274.1"/>
    </source>
</evidence>
<reference evidence="3 4" key="1">
    <citation type="submission" date="2024-01" db="EMBL/GenBank/DDBJ databases">
        <authorList>
            <person name="Alioto T."/>
            <person name="Alioto T."/>
            <person name="Gomez Garrido J."/>
        </authorList>
    </citation>
    <scope>NUCLEOTIDE SEQUENCE [LARGE SCALE GENOMIC DNA]</scope>
</reference>
<feature type="domain" description="Ig-like" evidence="2">
    <location>
        <begin position="37"/>
        <end position="127"/>
    </location>
</feature>
<dbReference type="Gene3D" id="2.60.40.10">
    <property type="entry name" value="Immunoglobulins"/>
    <property type="match status" value="1"/>
</dbReference>
<feature type="chain" id="PRO_5043483198" description="Ig-like domain-containing protein" evidence="1">
    <location>
        <begin position="22"/>
        <end position="177"/>
    </location>
</feature>
<dbReference type="Pfam" id="PF07686">
    <property type="entry name" value="V-set"/>
    <property type="match status" value="1"/>
</dbReference>
<evidence type="ECO:0000259" key="2">
    <source>
        <dbReference type="PROSITE" id="PS50835"/>
    </source>
</evidence>
<dbReference type="InterPro" id="IPR013783">
    <property type="entry name" value="Ig-like_fold"/>
</dbReference>
<accession>A0AAV1Q176</accession>
<comment type="caution">
    <text evidence="3">The sequence shown here is derived from an EMBL/GenBank/DDBJ whole genome shotgun (WGS) entry which is preliminary data.</text>
</comment>